<protein>
    <submittedName>
        <fullName evidence="1">Uncharacterized protein</fullName>
    </submittedName>
</protein>
<reference evidence="1 2" key="1">
    <citation type="submission" date="2020-08" db="EMBL/GenBank/DDBJ databases">
        <title>Aphidius gifuensis genome sequencing and assembly.</title>
        <authorList>
            <person name="Du Z."/>
        </authorList>
    </citation>
    <scope>NUCLEOTIDE SEQUENCE [LARGE SCALE GENOMIC DNA]</scope>
    <source>
        <strain evidence="1">YNYX2018</strain>
        <tissue evidence="1">Adults</tissue>
    </source>
</reference>
<keyword evidence="2" id="KW-1185">Reference proteome</keyword>
<accession>A0A834XM09</accession>
<evidence type="ECO:0000313" key="1">
    <source>
        <dbReference type="EMBL" id="KAF7989352.1"/>
    </source>
</evidence>
<sequence length="613" mass="70429">MSEIVKIPLRLVKTTYYITTQNTTKFLLQSICHMENACSQIIKNLIASAQKISAGCWKIIKIYPVPLTFIVINIPIIYCAYNITTNHELRERINMLITARKETSKYSIVPSKTITSSVLFDDSRIRIFTKEGNRLVVNDNTRNLILSKELDENIEKPFPRGEPIPVKFDRYNGLLDNGKLTLEDCDKTLTFHHTLSLEVKKTSTTLQDEIAAMEKEPSKIQQTKIIKSNILIPDKHFYDRIVAKEKEPSKIQQTKISKFNVLVPDNELSLKISKDEYKWPDITVDRSNPVYSDIFPTTENFSFSFHTIIKIQADDSDEVFYFKQNVNFEYDRKLDENLQNIIDTEELSTEDISSKATWVKFDSGVVVFKTQDGEKILINDNTRNLILSEELNANIEEPFPRGEPIPIKFDRFNGLLDNGKLTLKTEDGNTTFTYHHTLSLEVKKTSTTLQDEIAAMEKKTFEQMKLGRFNALIPRRKVTLKTSEGEYELPSNSPSKFRDAFPIIGSFIFSVDETVKIQADESDEVYHLKHNVKIECDKKVDENLQNIMATKEVSLLDMIPGGTYPTFDCGTVVFKTQDGEKVMVRKKMDFIIVENGPKTETLNERPQIALNYI</sequence>
<evidence type="ECO:0000313" key="2">
    <source>
        <dbReference type="Proteomes" id="UP000639338"/>
    </source>
</evidence>
<dbReference type="Proteomes" id="UP000639338">
    <property type="component" value="Unassembled WGS sequence"/>
</dbReference>
<dbReference type="EMBL" id="JACMRX010000005">
    <property type="protein sequence ID" value="KAF7989352.1"/>
    <property type="molecule type" value="Genomic_DNA"/>
</dbReference>
<comment type="caution">
    <text evidence="1">The sequence shown here is derived from an EMBL/GenBank/DDBJ whole genome shotgun (WGS) entry which is preliminary data.</text>
</comment>
<proteinExistence type="predicted"/>
<gene>
    <name evidence="1" type="ORF">HCN44_008026</name>
</gene>
<organism evidence="1 2">
    <name type="scientific">Aphidius gifuensis</name>
    <name type="common">Parasitoid wasp</name>
    <dbReference type="NCBI Taxonomy" id="684658"/>
    <lineage>
        <taxon>Eukaryota</taxon>
        <taxon>Metazoa</taxon>
        <taxon>Ecdysozoa</taxon>
        <taxon>Arthropoda</taxon>
        <taxon>Hexapoda</taxon>
        <taxon>Insecta</taxon>
        <taxon>Pterygota</taxon>
        <taxon>Neoptera</taxon>
        <taxon>Endopterygota</taxon>
        <taxon>Hymenoptera</taxon>
        <taxon>Apocrita</taxon>
        <taxon>Ichneumonoidea</taxon>
        <taxon>Braconidae</taxon>
        <taxon>Aphidiinae</taxon>
        <taxon>Aphidius</taxon>
    </lineage>
</organism>
<name>A0A834XM09_APHGI</name>
<dbReference type="AlphaFoldDB" id="A0A834XM09"/>